<dbReference type="SUPFAM" id="SSF48371">
    <property type="entry name" value="ARM repeat"/>
    <property type="match status" value="1"/>
</dbReference>
<dbReference type="Pfam" id="PF25780">
    <property type="entry name" value="TPR_IPO5"/>
    <property type="match status" value="1"/>
</dbReference>
<dbReference type="VEuPathDB" id="TriTrypDB:TcIL3000.11.16260"/>
<comment type="subcellular location">
    <subcellularLocation>
        <location evidence="2">Cytoplasm</location>
    </subcellularLocation>
    <subcellularLocation>
        <location evidence="1">Nucleus</location>
    </subcellularLocation>
</comment>
<keyword evidence="7" id="KW-0539">Nucleus</keyword>
<sequence length="240" mass="26329">MSSPNCGVDMSQEQLQCMLHTILHSADNNERRGIEKTVVRSLGTPATLTMLLSIVQNVQGSSSGVRQLAAVLLRKKVLSLWRAIPQESRGILKGSLLQQLGCEPVKAVRLALAHLVARLARADAQEDEGDGWPELIHAIHAAASDPRMEMREMAMIVACSVAEVTTQSRAQSDLVVEAVLQGMLDMEDSVQRPAVKAAEALLVFLREQKRQWENLVQRLVPQCVALLLRCAAEESKIILV</sequence>
<keyword evidence="3" id="KW-0813">Transport</keyword>
<keyword evidence="4" id="KW-0963">Cytoplasm</keyword>
<evidence type="ECO:0000256" key="7">
    <source>
        <dbReference type="ARBA" id="ARBA00023242"/>
    </source>
</evidence>
<reference evidence="9" key="1">
    <citation type="journal article" date="2012" name="Proc. Natl. Acad. Sci. U.S.A.">
        <title>Antigenic diversity is generated by distinct evolutionary mechanisms in African trypanosome species.</title>
        <authorList>
            <person name="Jackson A.P."/>
            <person name="Berry A."/>
            <person name="Aslett M."/>
            <person name="Allison H.C."/>
            <person name="Burton P."/>
            <person name="Vavrova-Anderson J."/>
            <person name="Brown R."/>
            <person name="Browne H."/>
            <person name="Corton N."/>
            <person name="Hauser H."/>
            <person name="Gamble J."/>
            <person name="Gilderthorp R."/>
            <person name="Marcello L."/>
            <person name="McQuillan J."/>
            <person name="Otto T.D."/>
            <person name="Quail M.A."/>
            <person name="Sanders M.J."/>
            <person name="van Tonder A."/>
            <person name="Ginger M.L."/>
            <person name="Field M.C."/>
            <person name="Barry J.D."/>
            <person name="Hertz-Fowler C."/>
            <person name="Berriman M."/>
        </authorList>
    </citation>
    <scope>NUCLEOTIDE SEQUENCE</scope>
    <source>
        <strain evidence="9">IL3000</strain>
    </source>
</reference>
<dbReference type="InterPro" id="IPR001494">
    <property type="entry name" value="Importin-beta_N"/>
</dbReference>
<dbReference type="GO" id="GO:0006606">
    <property type="term" value="P:protein import into nucleus"/>
    <property type="evidence" value="ECO:0007669"/>
    <property type="project" value="InterPro"/>
</dbReference>
<keyword evidence="5" id="KW-0677">Repeat</keyword>
<dbReference type="EMBL" id="HE575324">
    <property type="protein sequence ID" value="CCC96116.1"/>
    <property type="molecule type" value="Genomic_DNA"/>
</dbReference>
<protein>
    <submittedName>
        <fullName evidence="9">Uncharacterized protein TCIL3000_11_16260</fullName>
    </submittedName>
</protein>
<dbReference type="Pfam" id="PF03810">
    <property type="entry name" value="IBN_N"/>
    <property type="match status" value="1"/>
</dbReference>
<dbReference type="InterPro" id="IPR016024">
    <property type="entry name" value="ARM-type_fold"/>
</dbReference>
<dbReference type="InterPro" id="IPR011989">
    <property type="entry name" value="ARM-like"/>
</dbReference>
<evidence type="ECO:0000256" key="3">
    <source>
        <dbReference type="ARBA" id="ARBA00022448"/>
    </source>
</evidence>
<evidence type="ECO:0000256" key="4">
    <source>
        <dbReference type="ARBA" id="ARBA00022490"/>
    </source>
</evidence>
<dbReference type="AlphaFoldDB" id="G0V393"/>
<evidence type="ECO:0000256" key="1">
    <source>
        <dbReference type="ARBA" id="ARBA00004123"/>
    </source>
</evidence>
<dbReference type="PROSITE" id="PS50166">
    <property type="entry name" value="IMPORTIN_B_NT"/>
    <property type="match status" value="1"/>
</dbReference>
<evidence type="ECO:0000256" key="2">
    <source>
        <dbReference type="ARBA" id="ARBA00004496"/>
    </source>
</evidence>
<dbReference type="InterPro" id="IPR040122">
    <property type="entry name" value="Importin_beta"/>
</dbReference>
<organism evidence="9">
    <name type="scientific">Trypanosoma congolense (strain IL3000)</name>
    <dbReference type="NCBI Taxonomy" id="1068625"/>
    <lineage>
        <taxon>Eukaryota</taxon>
        <taxon>Discoba</taxon>
        <taxon>Euglenozoa</taxon>
        <taxon>Kinetoplastea</taxon>
        <taxon>Metakinetoplastina</taxon>
        <taxon>Trypanosomatida</taxon>
        <taxon>Trypanosomatidae</taxon>
        <taxon>Trypanosoma</taxon>
        <taxon>Nannomonas</taxon>
    </lineage>
</organism>
<evidence type="ECO:0000256" key="6">
    <source>
        <dbReference type="ARBA" id="ARBA00022927"/>
    </source>
</evidence>
<gene>
    <name evidence="9" type="ORF">TCIL3000_11_16260</name>
</gene>
<evidence type="ECO:0000313" key="9">
    <source>
        <dbReference type="EMBL" id="CCC96116.1"/>
    </source>
</evidence>
<feature type="domain" description="Importin N-terminal" evidence="8">
    <location>
        <begin position="34"/>
        <end position="102"/>
    </location>
</feature>
<dbReference type="Gene3D" id="1.25.10.10">
    <property type="entry name" value="Leucine-rich Repeat Variant"/>
    <property type="match status" value="1"/>
</dbReference>
<evidence type="ECO:0000259" key="8">
    <source>
        <dbReference type="PROSITE" id="PS50166"/>
    </source>
</evidence>
<dbReference type="GO" id="GO:0031267">
    <property type="term" value="F:small GTPase binding"/>
    <property type="evidence" value="ECO:0007669"/>
    <property type="project" value="InterPro"/>
</dbReference>
<proteinExistence type="predicted"/>
<dbReference type="InterPro" id="IPR057672">
    <property type="entry name" value="TPR_IPO4/5"/>
</dbReference>
<keyword evidence="6" id="KW-0653">Protein transport</keyword>
<accession>G0V393</accession>
<name>G0V393_TRYCI</name>
<evidence type="ECO:0000256" key="5">
    <source>
        <dbReference type="ARBA" id="ARBA00022737"/>
    </source>
</evidence>
<dbReference type="PANTHER" id="PTHR10527">
    <property type="entry name" value="IMPORTIN BETA"/>
    <property type="match status" value="1"/>
</dbReference>
<dbReference type="GO" id="GO:0005737">
    <property type="term" value="C:cytoplasm"/>
    <property type="evidence" value="ECO:0007669"/>
    <property type="project" value="UniProtKB-SubCell"/>
</dbReference>